<evidence type="ECO:0000256" key="4">
    <source>
        <dbReference type="ARBA" id="ARBA00022692"/>
    </source>
</evidence>
<evidence type="ECO:0000256" key="6">
    <source>
        <dbReference type="ARBA" id="ARBA00022989"/>
    </source>
</evidence>
<evidence type="ECO:0000256" key="5">
    <source>
        <dbReference type="ARBA" id="ARBA00022725"/>
    </source>
</evidence>
<evidence type="ECO:0000313" key="12">
    <source>
        <dbReference type="Proteomes" id="UP000479987"/>
    </source>
</evidence>
<keyword evidence="7 10" id="KW-0472">Membrane</keyword>
<keyword evidence="6 10" id="KW-1133">Transmembrane helix</keyword>
<evidence type="ECO:0000256" key="1">
    <source>
        <dbReference type="ARBA" id="ARBA00004651"/>
    </source>
</evidence>
<dbReference type="Proteomes" id="UP000479987">
    <property type="component" value="Unassembled WGS sequence"/>
</dbReference>
<organism evidence="11 12">
    <name type="scientific">Nylanderia fulva</name>
    <dbReference type="NCBI Taxonomy" id="613905"/>
    <lineage>
        <taxon>Eukaryota</taxon>
        <taxon>Metazoa</taxon>
        <taxon>Ecdysozoa</taxon>
        <taxon>Arthropoda</taxon>
        <taxon>Hexapoda</taxon>
        <taxon>Insecta</taxon>
        <taxon>Pterygota</taxon>
        <taxon>Neoptera</taxon>
        <taxon>Endopterygota</taxon>
        <taxon>Hymenoptera</taxon>
        <taxon>Apocrita</taxon>
        <taxon>Aculeata</taxon>
        <taxon>Formicoidea</taxon>
        <taxon>Formicidae</taxon>
        <taxon>Formicinae</taxon>
        <taxon>Nylanderia</taxon>
    </lineage>
</organism>
<feature type="transmembrane region" description="Helical" evidence="10">
    <location>
        <begin position="170"/>
        <end position="192"/>
    </location>
</feature>
<comment type="caution">
    <text evidence="10">Lacks conserved residue(s) required for the propagation of feature annotation.</text>
</comment>
<keyword evidence="3 10" id="KW-0716">Sensory transduction</keyword>
<evidence type="ECO:0000256" key="9">
    <source>
        <dbReference type="ARBA" id="ARBA00023224"/>
    </source>
</evidence>
<evidence type="ECO:0000256" key="3">
    <source>
        <dbReference type="ARBA" id="ARBA00022606"/>
    </source>
</evidence>
<dbReference type="AlphaFoldDB" id="A0A6G1LNX4"/>
<reference evidence="11 12" key="1">
    <citation type="submission" date="2019-08" db="EMBL/GenBank/DDBJ databases">
        <title>High quality draft denovo assembly of Nylanderia fulva.</title>
        <authorList>
            <person name="Vargo E.L."/>
            <person name="Tarone A.M."/>
            <person name="Konganti K.R."/>
        </authorList>
    </citation>
    <scope>NUCLEOTIDE SEQUENCE [LARGE SCALE GENOMIC DNA]</scope>
    <source>
        <strain evidence="11">TAMU-Nful-2015</strain>
        <tissue evidence="11">Whole body</tissue>
    </source>
</reference>
<dbReference type="GO" id="GO:0005886">
    <property type="term" value="C:plasma membrane"/>
    <property type="evidence" value="ECO:0007669"/>
    <property type="project" value="UniProtKB-SubCell"/>
</dbReference>
<feature type="transmembrane region" description="Helical" evidence="10">
    <location>
        <begin position="32"/>
        <end position="55"/>
    </location>
</feature>
<keyword evidence="9 10" id="KW-0807">Transducer</keyword>
<protein>
    <recommendedName>
        <fullName evidence="10">Odorant receptor</fullName>
    </recommendedName>
</protein>
<evidence type="ECO:0000256" key="7">
    <source>
        <dbReference type="ARBA" id="ARBA00023136"/>
    </source>
</evidence>
<gene>
    <name evidence="11" type="primary">Or-156</name>
    <name evidence="11" type="synonym">Nful_v1.0-Or-156</name>
    <name evidence="11" type="ORF">NFUL_NFUL000354</name>
</gene>
<evidence type="ECO:0000256" key="10">
    <source>
        <dbReference type="RuleBase" id="RU351113"/>
    </source>
</evidence>
<keyword evidence="4 10" id="KW-0812">Transmembrane</keyword>
<proteinExistence type="inferred from homology"/>
<evidence type="ECO:0000256" key="8">
    <source>
        <dbReference type="ARBA" id="ARBA00023170"/>
    </source>
</evidence>
<comment type="caution">
    <text evidence="11">The sequence shown here is derived from an EMBL/GenBank/DDBJ whole genome shotgun (WGS) entry which is preliminary data.</text>
</comment>
<feature type="transmembrane region" description="Helical" evidence="10">
    <location>
        <begin position="117"/>
        <end position="139"/>
    </location>
</feature>
<dbReference type="PANTHER" id="PTHR21137">
    <property type="entry name" value="ODORANT RECEPTOR"/>
    <property type="match status" value="1"/>
</dbReference>
<evidence type="ECO:0000256" key="2">
    <source>
        <dbReference type="ARBA" id="ARBA00022475"/>
    </source>
</evidence>
<dbReference type="GO" id="GO:0005549">
    <property type="term" value="F:odorant binding"/>
    <property type="evidence" value="ECO:0007669"/>
    <property type="project" value="InterPro"/>
</dbReference>
<dbReference type="EMBL" id="SGBU01000045">
    <property type="protein sequence ID" value="KAF3054296.1"/>
    <property type="molecule type" value="Genomic_DNA"/>
</dbReference>
<sequence>MQFFDGRHYRINKVLLSCIGQWPYQTKRSSNAIIAIIVSLAGTQFVAKVCGLLSIKDVDMFIDSLSPLVVDIGCGVKLITCILKAKQIRALFDQIQSDWQWLMTSTHIKILNHYAEIGRLFTIIYASAFYSALVLFMLVPLQPLLLHSSSNDTARPLLHQVEYYIDMDKYYFPILIHGYAAAIIFVSIAIAADTMYVIMIQHVCGLFKIIGQELENIIKEDSLEINLVPSIKDDKPYKNIIKSINAHKNALRFTNLIEATFSQMFLTVAGFNMLIMSMTGVTAVTNMDKPEEFLRQITFACALLVHLFFESFPAQSLINHSASIHTNLTNIAWYQTSFRTRKILIFMIMKTREPCVLTAGKMFVISMDTFSTIVRTSVSYFTMLRSMQ</sequence>
<comment type="similarity">
    <text evidence="10">Belongs to the insect chemoreceptor superfamily. Heteromeric odorant receptor channel (TC 1.A.69) family.</text>
</comment>
<keyword evidence="5 10" id="KW-0552">Olfaction</keyword>
<keyword evidence="8 10" id="KW-0675">Receptor</keyword>
<dbReference type="GO" id="GO:0007165">
    <property type="term" value="P:signal transduction"/>
    <property type="evidence" value="ECO:0007669"/>
    <property type="project" value="UniProtKB-KW"/>
</dbReference>
<evidence type="ECO:0000313" key="11">
    <source>
        <dbReference type="EMBL" id="KAF3054296.1"/>
    </source>
</evidence>
<feature type="transmembrane region" description="Helical" evidence="10">
    <location>
        <begin position="265"/>
        <end position="287"/>
    </location>
</feature>
<dbReference type="GO" id="GO:0004984">
    <property type="term" value="F:olfactory receptor activity"/>
    <property type="evidence" value="ECO:0007669"/>
    <property type="project" value="InterPro"/>
</dbReference>
<keyword evidence="2" id="KW-1003">Cell membrane</keyword>
<name>A0A6G1LNX4_9HYME</name>
<dbReference type="Pfam" id="PF02949">
    <property type="entry name" value="7tm_6"/>
    <property type="match status" value="1"/>
</dbReference>
<dbReference type="PANTHER" id="PTHR21137:SF35">
    <property type="entry name" value="ODORANT RECEPTOR 19A-RELATED"/>
    <property type="match status" value="1"/>
</dbReference>
<dbReference type="InterPro" id="IPR004117">
    <property type="entry name" value="7tm6_olfct_rcpt"/>
</dbReference>
<accession>A0A6G1LNX4</accession>
<comment type="subcellular location">
    <subcellularLocation>
        <location evidence="1 10">Cell membrane</location>
        <topology evidence="1 10">Multi-pass membrane protein</topology>
    </subcellularLocation>
</comment>
<keyword evidence="12" id="KW-1185">Reference proteome</keyword>